<evidence type="ECO:0000313" key="1">
    <source>
        <dbReference type="EMBL" id="TWJ03357.1"/>
    </source>
</evidence>
<dbReference type="Proteomes" id="UP000317010">
    <property type="component" value="Unassembled WGS sequence"/>
</dbReference>
<dbReference type="Gene3D" id="1.20.120.450">
    <property type="entry name" value="dinb family like domain"/>
    <property type="match status" value="1"/>
</dbReference>
<dbReference type="OrthoDB" id="2599194at2"/>
<dbReference type="AlphaFoldDB" id="A0A562UD76"/>
<gene>
    <name evidence="1" type="ORF">JN11_00895</name>
</gene>
<evidence type="ECO:0000313" key="2">
    <source>
        <dbReference type="Proteomes" id="UP000317010"/>
    </source>
</evidence>
<dbReference type="EMBL" id="VLLI01000002">
    <property type="protein sequence ID" value="TWJ03357.1"/>
    <property type="molecule type" value="Genomic_DNA"/>
</dbReference>
<keyword evidence="2" id="KW-1185">Reference proteome</keyword>
<dbReference type="InterPro" id="IPR011463">
    <property type="entry name" value="DUF1569"/>
</dbReference>
<name>A0A562UD76_9SPHI</name>
<reference evidence="1 2" key="1">
    <citation type="submission" date="2019-07" db="EMBL/GenBank/DDBJ databases">
        <title>Genomic Encyclopedia of Archaeal and Bacterial Type Strains, Phase II (KMG-II): from individual species to whole genera.</title>
        <authorList>
            <person name="Goeker M."/>
        </authorList>
    </citation>
    <scope>NUCLEOTIDE SEQUENCE [LARGE SCALE GENOMIC DNA]</scope>
    <source>
        <strain evidence="1 2">ATCC BAA-1854</strain>
    </source>
</reference>
<dbReference type="Pfam" id="PF07606">
    <property type="entry name" value="DUF1569"/>
    <property type="match status" value="1"/>
</dbReference>
<dbReference type="SUPFAM" id="SSF109854">
    <property type="entry name" value="DinB/YfiT-like putative metalloenzymes"/>
    <property type="match status" value="1"/>
</dbReference>
<sequence>MKSIFNKADRAEVLDRIDALTENNKPAWGKMSVEQMVKHCSLCEEYYQGKFAVKRAFLGRLIGKMALASTLNKSVLQKNAPTVSAFLVTEAVNDLASQKRNWKALIESYSHYPHEYFPHWFFGKMTKDQLGQFVYIHCNHHLSQFGV</sequence>
<organism evidence="1 2">
    <name type="scientific">Mucilaginibacter frigoritolerans</name>
    <dbReference type="NCBI Taxonomy" id="652788"/>
    <lineage>
        <taxon>Bacteria</taxon>
        <taxon>Pseudomonadati</taxon>
        <taxon>Bacteroidota</taxon>
        <taxon>Sphingobacteriia</taxon>
        <taxon>Sphingobacteriales</taxon>
        <taxon>Sphingobacteriaceae</taxon>
        <taxon>Mucilaginibacter</taxon>
    </lineage>
</organism>
<comment type="caution">
    <text evidence="1">The sequence shown here is derived from an EMBL/GenBank/DDBJ whole genome shotgun (WGS) entry which is preliminary data.</text>
</comment>
<dbReference type="InterPro" id="IPR034660">
    <property type="entry name" value="DinB/YfiT-like"/>
</dbReference>
<protein>
    <submittedName>
        <fullName evidence="1">Uncharacterized protein DUF1569</fullName>
    </submittedName>
</protein>
<accession>A0A562UD76</accession>
<dbReference type="RefSeq" id="WP_144909997.1">
    <property type="nucleotide sequence ID" value="NZ_VLLI01000002.1"/>
</dbReference>
<proteinExistence type="predicted"/>